<proteinExistence type="predicted"/>
<name>A0A1D7QFW2_9SPHI</name>
<dbReference type="GO" id="GO:0016758">
    <property type="term" value="F:hexosyltransferase activity"/>
    <property type="evidence" value="ECO:0007669"/>
    <property type="project" value="UniProtKB-ARBA"/>
</dbReference>
<evidence type="ECO:0000313" key="2">
    <source>
        <dbReference type="EMBL" id="AOM77588.1"/>
    </source>
</evidence>
<dbReference type="AlphaFoldDB" id="A0A1D7QFW2"/>
<reference evidence="2 3" key="1">
    <citation type="submission" date="2016-08" db="EMBL/GenBank/DDBJ databases">
        <authorList>
            <person name="Seilhamer J.J."/>
        </authorList>
    </citation>
    <scope>NUCLEOTIDE SEQUENCE [LARGE SCALE GENOMIC DNA]</scope>
    <source>
        <strain evidence="2 3">DX4</strain>
    </source>
</reference>
<dbReference type="EMBL" id="CP017141">
    <property type="protein sequence ID" value="AOM77588.1"/>
    <property type="molecule type" value="Genomic_DNA"/>
</dbReference>
<dbReference type="OrthoDB" id="9788101at2"/>
<gene>
    <name evidence="2" type="ORF">BFS30_10660</name>
</gene>
<protein>
    <recommendedName>
        <fullName evidence="1">Glycosyltransferase 2-like domain-containing protein</fullName>
    </recommendedName>
</protein>
<dbReference type="InterPro" id="IPR001173">
    <property type="entry name" value="Glyco_trans_2-like"/>
</dbReference>
<dbReference type="RefSeq" id="WP_069379277.1">
    <property type="nucleotide sequence ID" value="NZ_CP017141.1"/>
</dbReference>
<accession>A0A1D7QFW2</accession>
<dbReference type="Pfam" id="PF00535">
    <property type="entry name" value="Glycos_transf_2"/>
    <property type="match status" value="1"/>
</dbReference>
<sequence>MNYYYTIIIPTFNSAGTLKECLKSILNQTCSDLEILISDGASTDATKEVFESFNDGRISFFSEPDKGVYDAMNKAIGRSSGKWLLFLGSDDTLYTDRVLEEMKVYLDKTDAHLVYGNVRIVGDSPWAKDGEIYRGKTSLTTLLVNNICHQAICYSREIFSGGLRYNPNYRVCSDYDFNLICASRYKLEYAPVILSHFKTGGLSSVAEDPAFHRDKWINIVSYFGEKLFDKSFRPYRNAIRQTAQLFVKKAEYRKAILAIRLYLYYKISK</sequence>
<dbReference type="PANTHER" id="PTHR22916:SF3">
    <property type="entry name" value="UDP-GLCNAC:BETAGAL BETA-1,3-N-ACETYLGLUCOSAMINYLTRANSFERASE-LIKE PROTEIN 1"/>
    <property type="match status" value="1"/>
</dbReference>
<dbReference type="PANTHER" id="PTHR22916">
    <property type="entry name" value="GLYCOSYLTRANSFERASE"/>
    <property type="match status" value="1"/>
</dbReference>
<dbReference type="Gene3D" id="3.90.550.10">
    <property type="entry name" value="Spore Coat Polysaccharide Biosynthesis Protein SpsA, Chain A"/>
    <property type="match status" value="1"/>
</dbReference>
<dbReference type="Proteomes" id="UP000094313">
    <property type="component" value="Chromosome"/>
</dbReference>
<evidence type="ECO:0000259" key="1">
    <source>
        <dbReference type="Pfam" id="PF00535"/>
    </source>
</evidence>
<feature type="domain" description="Glycosyltransferase 2-like" evidence="1">
    <location>
        <begin position="6"/>
        <end position="130"/>
    </location>
</feature>
<dbReference type="KEGG" id="psty:BFS30_10660"/>
<dbReference type="SUPFAM" id="SSF53448">
    <property type="entry name" value="Nucleotide-diphospho-sugar transferases"/>
    <property type="match status" value="1"/>
</dbReference>
<keyword evidence="3" id="KW-1185">Reference proteome</keyword>
<dbReference type="CDD" id="cd06433">
    <property type="entry name" value="GT_2_WfgS_like"/>
    <property type="match status" value="1"/>
</dbReference>
<dbReference type="InterPro" id="IPR029044">
    <property type="entry name" value="Nucleotide-diphossugar_trans"/>
</dbReference>
<evidence type="ECO:0000313" key="3">
    <source>
        <dbReference type="Proteomes" id="UP000094313"/>
    </source>
</evidence>
<organism evidence="2 3">
    <name type="scientific">Pedobacter steynii</name>
    <dbReference type="NCBI Taxonomy" id="430522"/>
    <lineage>
        <taxon>Bacteria</taxon>
        <taxon>Pseudomonadati</taxon>
        <taxon>Bacteroidota</taxon>
        <taxon>Sphingobacteriia</taxon>
        <taxon>Sphingobacteriales</taxon>
        <taxon>Sphingobacteriaceae</taxon>
        <taxon>Pedobacter</taxon>
    </lineage>
</organism>